<protein>
    <recommendedName>
        <fullName evidence="1">VWFA domain-containing protein</fullName>
    </recommendedName>
</protein>
<reference evidence="2 3" key="1">
    <citation type="submission" date="2021-04" db="EMBL/GenBank/DDBJ databases">
        <title>Complete genome sequence of Stygiolobus sp. KN-1.</title>
        <authorList>
            <person name="Nakamura K."/>
            <person name="Sakai H."/>
            <person name="Kurosawa N."/>
        </authorList>
    </citation>
    <scope>NUCLEOTIDE SEQUENCE [LARGE SCALE GENOMIC DNA]</scope>
    <source>
        <strain evidence="2 3">KN-1</strain>
    </source>
</reference>
<dbReference type="SMART" id="SM00327">
    <property type="entry name" value="VWA"/>
    <property type="match status" value="1"/>
</dbReference>
<accession>A0A8D5U6V8</accession>
<gene>
    <name evidence="2" type="ORF">KN1_13840</name>
</gene>
<sequence>MTISSRIDFSHKYSYKERTRGVFRIMLVPERMATATGFHYIVLVDNSGPMRGEKLETAKSGAIELLKRIPEGNKATLIVFSSYVEVLDEYKDPGSLIDTVSSTGTGGLTSMYSALIEAIRIAMRYGPPGYIVLLTDGIPTDVPFKEPYEDLELPPGFKVIAFGIGQAYNEGLLKALADRSGGVLNHISDFTEVGNALPQAAVTQVGAKDVRT</sequence>
<evidence type="ECO:0000313" key="3">
    <source>
        <dbReference type="Proteomes" id="UP000825123"/>
    </source>
</evidence>
<feature type="domain" description="VWFA" evidence="1">
    <location>
        <begin position="39"/>
        <end position="205"/>
    </location>
</feature>
<dbReference type="KEGG" id="csty:KN1_13840"/>
<dbReference type="GeneID" id="67876204"/>
<dbReference type="InterPro" id="IPR036465">
    <property type="entry name" value="vWFA_dom_sf"/>
</dbReference>
<dbReference type="Pfam" id="PF00092">
    <property type="entry name" value="VWA"/>
    <property type="match status" value="1"/>
</dbReference>
<dbReference type="Proteomes" id="UP000825123">
    <property type="component" value="Chromosome"/>
</dbReference>
<keyword evidence="3" id="KW-1185">Reference proteome</keyword>
<dbReference type="EMBL" id="AP024597">
    <property type="protein sequence ID" value="BCU70087.1"/>
    <property type="molecule type" value="Genomic_DNA"/>
</dbReference>
<dbReference type="CDD" id="cd00198">
    <property type="entry name" value="vWFA"/>
    <property type="match status" value="1"/>
</dbReference>
<name>A0A8D5U6V8_9CREN</name>
<dbReference type="InterPro" id="IPR002035">
    <property type="entry name" value="VWF_A"/>
</dbReference>
<evidence type="ECO:0000313" key="2">
    <source>
        <dbReference type="EMBL" id="BCU70087.1"/>
    </source>
</evidence>
<evidence type="ECO:0000259" key="1">
    <source>
        <dbReference type="PROSITE" id="PS50234"/>
    </source>
</evidence>
<organism evidence="2 3">
    <name type="scientific">Stygiolobus caldivivus</name>
    <dbReference type="NCBI Taxonomy" id="2824673"/>
    <lineage>
        <taxon>Archaea</taxon>
        <taxon>Thermoproteota</taxon>
        <taxon>Thermoprotei</taxon>
        <taxon>Sulfolobales</taxon>
        <taxon>Sulfolobaceae</taxon>
        <taxon>Stygiolobus</taxon>
    </lineage>
</organism>
<dbReference type="Gene3D" id="3.40.50.410">
    <property type="entry name" value="von Willebrand factor, type A domain"/>
    <property type="match status" value="1"/>
</dbReference>
<dbReference type="SUPFAM" id="SSF53300">
    <property type="entry name" value="vWA-like"/>
    <property type="match status" value="1"/>
</dbReference>
<dbReference type="PROSITE" id="PS50234">
    <property type="entry name" value="VWFA"/>
    <property type="match status" value="1"/>
</dbReference>
<dbReference type="RefSeq" id="WP_225905807.1">
    <property type="nucleotide sequence ID" value="NZ_AP024597.1"/>
</dbReference>
<dbReference type="AlphaFoldDB" id="A0A8D5U6V8"/>
<proteinExistence type="predicted"/>